<evidence type="ECO:0000313" key="4">
    <source>
        <dbReference type="Proteomes" id="UP000678499"/>
    </source>
</evidence>
<evidence type="ECO:0000256" key="1">
    <source>
        <dbReference type="SAM" id="MobiDB-lite"/>
    </source>
</evidence>
<dbReference type="InterPro" id="IPR021569">
    <property type="entry name" value="TUG-UBL1"/>
</dbReference>
<sequence length="541" mass="59873">MSQKVTVLYPDGRRTTINVTPNTSLYQVLEEACKKRDFSVDDYSLKHYKTILNPSLTVRFANLPNNALLELVESEASDTISASKVTICLQAEDGTRQTSEFQSSETLWHMLDSFNSNAGKSILKLRGDVVPVCVYANAEIVGEEALRTTSLRKLGMINGRHMIRLLHRPRIEIGVQAHSSVPVAEVPKTQKPSTSRETSPQRLQAKKEVPQKAAPKLGSSDSKPVEKQNTQVKSERSEKKPPKYEVKLNVKDFRVGGSSAEAPRVDAGNSSRSWEGTSGVTLGGKTVADSRTHVAKGDSVFLDDEGTLAFHADSSVHAFPRLNVSDDFFQHTVNDVKYLYRALKSEREAMEEAPLMTAEQRKERERQRKLAACGGVCILRIRFPDKIVLQSLFSPEDNIGAVKARVRKFLQNPNTSFFLYVTPPRRVLSDQDTLISSGCCPTSLLFFGTDDTEQDSFLSDKVMKNLSTATGAISWAQQNRKIVNAVIPASENPKEALADYLGAHAIPDRSAGKGQTNGAPENRRDPPADNAPVPKWFKMKR</sequence>
<name>A0A7R9BVA3_9CRUS</name>
<proteinExistence type="predicted"/>
<gene>
    <name evidence="3" type="ORF">NMOB1V02_LOCUS8765</name>
</gene>
<reference evidence="3" key="1">
    <citation type="submission" date="2020-11" db="EMBL/GenBank/DDBJ databases">
        <authorList>
            <person name="Tran Van P."/>
        </authorList>
    </citation>
    <scope>NUCLEOTIDE SEQUENCE</scope>
</reference>
<dbReference type="SUPFAM" id="SSF54236">
    <property type="entry name" value="Ubiquitin-like"/>
    <property type="match status" value="2"/>
</dbReference>
<dbReference type="InterPro" id="IPR001012">
    <property type="entry name" value="UBX_dom"/>
</dbReference>
<keyword evidence="4" id="KW-1185">Reference proteome</keyword>
<dbReference type="EMBL" id="CAJPEX010002628">
    <property type="protein sequence ID" value="CAG0921265.1"/>
    <property type="molecule type" value="Genomic_DNA"/>
</dbReference>
<dbReference type="PANTHER" id="PTHR46467">
    <property type="entry name" value="TETHER CONTAINING UBX DOMAIN FOR GLUT4"/>
    <property type="match status" value="1"/>
</dbReference>
<dbReference type="CDD" id="cd17075">
    <property type="entry name" value="UBX1_UBXN9"/>
    <property type="match status" value="1"/>
</dbReference>
<organism evidence="3">
    <name type="scientific">Notodromas monacha</name>
    <dbReference type="NCBI Taxonomy" id="399045"/>
    <lineage>
        <taxon>Eukaryota</taxon>
        <taxon>Metazoa</taxon>
        <taxon>Ecdysozoa</taxon>
        <taxon>Arthropoda</taxon>
        <taxon>Crustacea</taxon>
        <taxon>Oligostraca</taxon>
        <taxon>Ostracoda</taxon>
        <taxon>Podocopa</taxon>
        <taxon>Podocopida</taxon>
        <taxon>Cypridocopina</taxon>
        <taxon>Cypridoidea</taxon>
        <taxon>Cyprididae</taxon>
        <taxon>Notodromas</taxon>
    </lineage>
</organism>
<dbReference type="GO" id="GO:0005634">
    <property type="term" value="C:nucleus"/>
    <property type="evidence" value="ECO:0007669"/>
    <property type="project" value="TreeGrafter"/>
</dbReference>
<feature type="compositionally biased region" description="Polar residues" evidence="1">
    <location>
        <begin position="219"/>
        <end position="232"/>
    </location>
</feature>
<evidence type="ECO:0000313" key="3">
    <source>
        <dbReference type="EMBL" id="CAD7281113.1"/>
    </source>
</evidence>
<feature type="region of interest" description="Disordered" evidence="1">
    <location>
        <begin position="182"/>
        <end position="278"/>
    </location>
</feature>
<dbReference type="GO" id="GO:0005737">
    <property type="term" value="C:cytoplasm"/>
    <property type="evidence" value="ECO:0007669"/>
    <property type="project" value="TreeGrafter"/>
</dbReference>
<dbReference type="OrthoDB" id="440781at2759"/>
<dbReference type="InterPro" id="IPR059238">
    <property type="entry name" value="UBX1_UBXN9"/>
</dbReference>
<dbReference type="Pfam" id="PF00789">
    <property type="entry name" value="UBX"/>
    <property type="match status" value="1"/>
</dbReference>
<dbReference type="CDD" id="cd16118">
    <property type="entry name" value="UBX2_UBXN9"/>
    <property type="match status" value="1"/>
</dbReference>
<dbReference type="Gene3D" id="3.10.20.90">
    <property type="entry name" value="Phosphatidylinositol 3-kinase Catalytic Subunit, Chain A, domain 1"/>
    <property type="match status" value="2"/>
</dbReference>
<dbReference type="GO" id="GO:0006886">
    <property type="term" value="P:intracellular protein transport"/>
    <property type="evidence" value="ECO:0007669"/>
    <property type="project" value="TreeGrafter"/>
</dbReference>
<protein>
    <recommendedName>
        <fullName evidence="2">UBX domain-containing protein</fullName>
    </recommendedName>
</protein>
<dbReference type="AlphaFoldDB" id="A0A7R9BVA3"/>
<dbReference type="InterPro" id="IPR029071">
    <property type="entry name" value="Ubiquitin-like_domsf"/>
</dbReference>
<feature type="compositionally biased region" description="Basic and acidic residues" evidence="1">
    <location>
        <begin position="233"/>
        <end position="254"/>
    </location>
</feature>
<dbReference type="GO" id="GO:0012506">
    <property type="term" value="C:vesicle membrane"/>
    <property type="evidence" value="ECO:0007669"/>
    <property type="project" value="TreeGrafter"/>
</dbReference>
<dbReference type="Pfam" id="PF11470">
    <property type="entry name" value="TUG-UBL1"/>
    <property type="match status" value="1"/>
</dbReference>
<feature type="region of interest" description="Disordered" evidence="1">
    <location>
        <begin position="507"/>
        <end position="541"/>
    </location>
</feature>
<dbReference type="Proteomes" id="UP000678499">
    <property type="component" value="Unassembled WGS sequence"/>
</dbReference>
<accession>A0A7R9BVA3</accession>
<feature type="domain" description="UBX" evidence="2">
    <location>
        <begin position="376"/>
        <end position="432"/>
    </location>
</feature>
<dbReference type="EMBL" id="OA884665">
    <property type="protein sequence ID" value="CAD7281113.1"/>
    <property type="molecule type" value="Genomic_DNA"/>
</dbReference>
<dbReference type="PANTHER" id="PTHR46467:SF1">
    <property type="entry name" value="TETHER CONTAINING UBX DOMAIN FOR GLUT4"/>
    <property type="match status" value="1"/>
</dbReference>
<evidence type="ECO:0000259" key="2">
    <source>
        <dbReference type="PROSITE" id="PS50033"/>
    </source>
</evidence>
<dbReference type="CDD" id="cd16105">
    <property type="entry name" value="Ubl_ASPSCR1_like"/>
    <property type="match status" value="1"/>
</dbReference>
<dbReference type="GO" id="GO:0042593">
    <property type="term" value="P:glucose homeostasis"/>
    <property type="evidence" value="ECO:0007669"/>
    <property type="project" value="TreeGrafter"/>
</dbReference>
<feature type="compositionally biased region" description="Polar residues" evidence="1">
    <location>
        <begin position="268"/>
        <end position="278"/>
    </location>
</feature>
<dbReference type="PROSITE" id="PS50033">
    <property type="entry name" value="UBX"/>
    <property type="match status" value="1"/>
</dbReference>
<feature type="compositionally biased region" description="Polar residues" evidence="1">
    <location>
        <begin position="190"/>
        <end position="202"/>
    </location>
</feature>